<gene>
    <name evidence="8" type="ORF">Asru_0815_06</name>
</gene>
<dbReference type="Gene3D" id="1.10.630.10">
    <property type="entry name" value="Cytochrome P450"/>
    <property type="match status" value="1"/>
</dbReference>
<evidence type="ECO:0000256" key="3">
    <source>
        <dbReference type="ARBA" id="ARBA00022723"/>
    </source>
</evidence>
<comment type="similarity">
    <text evidence="1">Belongs to the cytochrome P450 family.</text>
</comment>
<evidence type="ECO:0000313" key="8">
    <source>
        <dbReference type="EMBL" id="GAN78401.1"/>
    </source>
</evidence>
<dbReference type="AlphaFoldDB" id="A0A0D6PAK6"/>
<evidence type="ECO:0000256" key="2">
    <source>
        <dbReference type="ARBA" id="ARBA00022617"/>
    </source>
</evidence>
<comment type="function">
    <text evidence="7">Cytochromes P450 are a group of heme-thiolate monooxygenases. They oxidize a variety of structurally unrelated compounds, including steroids, fatty acids, and xenobiotics.</text>
</comment>
<dbReference type="PRINTS" id="PR00359">
    <property type="entry name" value="BP450"/>
</dbReference>
<keyword evidence="5" id="KW-0408">Iron</keyword>
<evidence type="ECO:0000256" key="5">
    <source>
        <dbReference type="ARBA" id="ARBA00023004"/>
    </source>
</evidence>
<dbReference type="SUPFAM" id="SSF48264">
    <property type="entry name" value="Cytochrome P450"/>
    <property type="match status" value="1"/>
</dbReference>
<evidence type="ECO:0000256" key="1">
    <source>
        <dbReference type="ARBA" id="ARBA00010617"/>
    </source>
</evidence>
<dbReference type="Proteomes" id="UP000032680">
    <property type="component" value="Unassembled WGS sequence"/>
</dbReference>
<dbReference type="InterPro" id="IPR001128">
    <property type="entry name" value="Cyt_P450"/>
</dbReference>
<dbReference type="Pfam" id="PF00067">
    <property type="entry name" value="p450"/>
    <property type="match status" value="1"/>
</dbReference>
<proteinExistence type="inferred from homology"/>
<keyword evidence="6" id="KW-0503">Monooxygenase</keyword>
<keyword evidence="3" id="KW-0479">Metal-binding</keyword>
<dbReference type="GO" id="GO:0020037">
    <property type="term" value="F:heme binding"/>
    <property type="evidence" value="ECO:0007669"/>
    <property type="project" value="InterPro"/>
</dbReference>
<reference evidence="8 9" key="1">
    <citation type="submission" date="2012-11" db="EMBL/GenBank/DDBJ databases">
        <title>Whole genome sequence of Acidisphaera rubrifaciens HS-AP3.</title>
        <authorList>
            <person name="Azuma Y."/>
            <person name="Higashiura N."/>
            <person name="Hirakawa H."/>
            <person name="Matsushita K."/>
        </authorList>
    </citation>
    <scope>NUCLEOTIDE SEQUENCE [LARGE SCALE GENOMIC DNA]</scope>
    <source>
        <strain evidence="8 9">HS-AP3</strain>
    </source>
</reference>
<protein>
    <submittedName>
        <fullName evidence="8">Cytochrome P463</fullName>
    </submittedName>
</protein>
<evidence type="ECO:0000256" key="7">
    <source>
        <dbReference type="ARBA" id="ARBA00043906"/>
    </source>
</evidence>
<dbReference type="FunFam" id="1.10.630.10:FF:000018">
    <property type="entry name" value="Cytochrome P450 monooxygenase"/>
    <property type="match status" value="1"/>
</dbReference>
<sequence>MSDRFHGPERRGNQRRPRLASRALAEAFDINRPTSAFLNDPYATYFALQTFAPIHRSPDGSVVVTCHADVRAVCMQPELYSSRRDVWLRARLGDGPLATHYASAVMFCDPPAHARLRAVLDRACLNEALIRALRPGLEVAVERVLDDLAGRGAFDAMADFAVHLPAQVIGTLLAIPTEERALLRNWSVDILAVLEPDGDAMTISRGEAALRDCSAFLRELFARRRAAGAPARDDVVGRLLEDVASGGWSEYELLQNTMLLMNAGQETIANTIGNALHALARFPGERDRLLEEPDLIESAVEEFLRYDSAIQFEGRTATAATSLGGVAIPAGTAVYLCLGAANHDADVFEQPDKLDITRDPNPHLAFATGIHRCIGGPIARMAVSVALSAFLLRFPRYELAHPPVPGRRARYRGFLSLPVRLP</sequence>
<keyword evidence="4" id="KW-0560">Oxidoreductase</keyword>
<dbReference type="PANTHER" id="PTHR46696">
    <property type="entry name" value="P450, PUTATIVE (EUROFUNG)-RELATED"/>
    <property type="match status" value="1"/>
</dbReference>
<dbReference type="InterPro" id="IPR036396">
    <property type="entry name" value="Cyt_P450_sf"/>
</dbReference>
<evidence type="ECO:0000256" key="6">
    <source>
        <dbReference type="ARBA" id="ARBA00023033"/>
    </source>
</evidence>
<dbReference type="GO" id="GO:0016705">
    <property type="term" value="F:oxidoreductase activity, acting on paired donors, with incorporation or reduction of molecular oxygen"/>
    <property type="evidence" value="ECO:0007669"/>
    <property type="project" value="InterPro"/>
</dbReference>
<dbReference type="GO" id="GO:0005506">
    <property type="term" value="F:iron ion binding"/>
    <property type="evidence" value="ECO:0007669"/>
    <property type="project" value="InterPro"/>
</dbReference>
<accession>A0A0D6PAK6</accession>
<dbReference type="PANTHER" id="PTHR46696:SF1">
    <property type="entry name" value="CYTOCHROME P450 YJIB-RELATED"/>
    <property type="match status" value="1"/>
</dbReference>
<name>A0A0D6PAK6_9PROT</name>
<organism evidence="8 9">
    <name type="scientific">Acidisphaera rubrifaciens HS-AP3</name>
    <dbReference type="NCBI Taxonomy" id="1231350"/>
    <lineage>
        <taxon>Bacteria</taxon>
        <taxon>Pseudomonadati</taxon>
        <taxon>Pseudomonadota</taxon>
        <taxon>Alphaproteobacteria</taxon>
        <taxon>Acetobacterales</taxon>
        <taxon>Acetobacteraceae</taxon>
        <taxon>Acidisphaera</taxon>
    </lineage>
</organism>
<comment type="caution">
    <text evidence="8">The sequence shown here is derived from an EMBL/GenBank/DDBJ whole genome shotgun (WGS) entry which is preliminary data.</text>
</comment>
<dbReference type="RefSeq" id="WP_048863009.1">
    <property type="nucleotide sequence ID" value="NZ_BANB01000813.1"/>
</dbReference>
<dbReference type="InterPro" id="IPR002397">
    <property type="entry name" value="Cyt_P450_B"/>
</dbReference>
<dbReference type="GO" id="GO:0004497">
    <property type="term" value="F:monooxygenase activity"/>
    <property type="evidence" value="ECO:0007669"/>
    <property type="project" value="UniProtKB-KW"/>
</dbReference>
<dbReference type="CDD" id="cd20625">
    <property type="entry name" value="CYP164-like"/>
    <property type="match status" value="1"/>
</dbReference>
<keyword evidence="9" id="KW-1185">Reference proteome</keyword>
<dbReference type="EMBL" id="BANB01000813">
    <property type="protein sequence ID" value="GAN78401.1"/>
    <property type="molecule type" value="Genomic_DNA"/>
</dbReference>
<keyword evidence="2" id="KW-0349">Heme</keyword>
<dbReference type="OrthoDB" id="9764248at2"/>
<evidence type="ECO:0000256" key="4">
    <source>
        <dbReference type="ARBA" id="ARBA00023002"/>
    </source>
</evidence>
<evidence type="ECO:0000313" key="9">
    <source>
        <dbReference type="Proteomes" id="UP000032680"/>
    </source>
</evidence>